<feature type="domain" description="Saposin B-type" evidence="8">
    <location>
        <begin position="824"/>
        <end position="904"/>
    </location>
</feature>
<dbReference type="Proteomes" id="UP000887568">
    <property type="component" value="Unplaced"/>
</dbReference>
<dbReference type="GeneID" id="119731463"/>
<organism evidence="10 11">
    <name type="scientific">Patiria miniata</name>
    <name type="common">Bat star</name>
    <name type="synonym">Asterina miniata</name>
    <dbReference type="NCBI Taxonomy" id="46514"/>
    <lineage>
        <taxon>Eukaryota</taxon>
        <taxon>Metazoa</taxon>
        <taxon>Echinodermata</taxon>
        <taxon>Eleutherozoa</taxon>
        <taxon>Asterozoa</taxon>
        <taxon>Asteroidea</taxon>
        <taxon>Valvatacea</taxon>
        <taxon>Valvatida</taxon>
        <taxon>Asterinidae</taxon>
        <taxon>Patiria</taxon>
    </lineage>
</organism>
<feature type="chain" id="PRO_5038114268" description="Saposin" evidence="7">
    <location>
        <begin position="16"/>
        <end position="2435"/>
    </location>
</feature>
<dbReference type="RefSeq" id="XP_038060559.1">
    <property type="nucleotide sequence ID" value="XM_038204631.1"/>
</dbReference>
<feature type="domain" description="Saposin B-type" evidence="8">
    <location>
        <begin position="2039"/>
        <end position="2120"/>
    </location>
</feature>
<keyword evidence="2" id="KW-0964">Secreted</keyword>
<dbReference type="SMART" id="SM00162">
    <property type="entry name" value="SAPA"/>
    <property type="match status" value="2"/>
</dbReference>
<evidence type="ECO:0000313" key="10">
    <source>
        <dbReference type="EnsemblMetazoa" id="XP_038060559.1"/>
    </source>
</evidence>
<evidence type="ECO:0000256" key="4">
    <source>
        <dbReference type="ARBA" id="ARBA00022737"/>
    </source>
</evidence>
<proteinExistence type="predicted"/>
<keyword evidence="6" id="KW-0325">Glycoprotein</keyword>
<accession>A0A914AB11</accession>
<dbReference type="InterPro" id="IPR051428">
    <property type="entry name" value="Sphingo_Act-Surfact_Prot"/>
</dbReference>
<dbReference type="InterPro" id="IPR008139">
    <property type="entry name" value="SaposinB_dom"/>
</dbReference>
<dbReference type="PROSITE" id="PS51110">
    <property type="entry name" value="SAP_A"/>
    <property type="match status" value="2"/>
</dbReference>
<feature type="domain" description="Saposin B-type" evidence="8">
    <location>
        <begin position="727"/>
        <end position="806"/>
    </location>
</feature>
<evidence type="ECO:0000256" key="6">
    <source>
        <dbReference type="ARBA" id="ARBA00023180"/>
    </source>
</evidence>
<evidence type="ECO:0000259" key="9">
    <source>
        <dbReference type="PROSITE" id="PS51110"/>
    </source>
</evidence>
<feature type="domain" description="Saposin B-type" evidence="8">
    <location>
        <begin position="445"/>
        <end position="523"/>
    </location>
</feature>
<dbReference type="SMART" id="SM00741">
    <property type="entry name" value="SapB"/>
    <property type="match status" value="25"/>
</dbReference>
<evidence type="ECO:0000259" key="8">
    <source>
        <dbReference type="PROSITE" id="PS50015"/>
    </source>
</evidence>
<feature type="domain" description="Saposin B-type" evidence="8">
    <location>
        <begin position="1210"/>
        <end position="1290"/>
    </location>
</feature>
<keyword evidence="3 7" id="KW-0732">Signal</keyword>
<feature type="domain" description="Saposin B-type" evidence="8">
    <location>
        <begin position="1301"/>
        <end position="1381"/>
    </location>
</feature>
<dbReference type="Pfam" id="PF05184">
    <property type="entry name" value="SapB_1"/>
    <property type="match status" value="11"/>
</dbReference>
<feature type="domain" description="Saposin B-type" evidence="8">
    <location>
        <begin position="1394"/>
        <end position="1474"/>
    </location>
</feature>
<dbReference type="FunFam" id="1.10.225.10:FF:000002">
    <property type="entry name" value="prosaposin isoform X2"/>
    <property type="match status" value="8"/>
</dbReference>
<evidence type="ECO:0000256" key="7">
    <source>
        <dbReference type="SAM" id="SignalP"/>
    </source>
</evidence>
<feature type="domain" description="Saposin B-type" evidence="8">
    <location>
        <begin position="528"/>
        <end position="608"/>
    </location>
</feature>
<feature type="domain" description="Saposin A-type" evidence="9">
    <location>
        <begin position="2399"/>
        <end position="2435"/>
    </location>
</feature>
<feature type="domain" description="Saposin A-type" evidence="9">
    <location>
        <begin position="16"/>
        <end position="58"/>
    </location>
</feature>
<evidence type="ECO:0000256" key="1">
    <source>
        <dbReference type="ARBA" id="ARBA00004613"/>
    </source>
</evidence>
<dbReference type="GO" id="GO:0006629">
    <property type="term" value="P:lipid metabolic process"/>
    <property type="evidence" value="ECO:0007669"/>
    <property type="project" value="InterPro"/>
</dbReference>
<keyword evidence="5" id="KW-1015">Disulfide bond</keyword>
<feature type="domain" description="Saposin B-type" evidence="8">
    <location>
        <begin position="629"/>
        <end position="709"/>
    </location>
</feature>
<evidence type="ECO:0000256" key="3">
    <source>
        <dbReference type="ARBA" id="ARBA00022729"/>
    </source>
</evidence>
<sequence>MKLVLLLSFLAAASAASIGSEKCTWGPAYWCDHPLKAKECGEGATSYCIANDWAQLKVDDDSACDDCKMFIAAVKDVLNNSTVQTEILSVVKELCNKLGSEATTCQLIVDLYGMKFLEALITDLDASQVCMLLELCKSATPNDVIQGPLLVTVLDPDVCAECKQIFSDLDDLLSNKSVQQYVFKEVIEVCEQAGAPADLCKMYVNQYGPEVFQYIIGLLNGDMLCSELGVCSSITRFNFLKKVSNLQAAPCTDCKQIFSDIDDLLSNSAEVSSFMQQEVLQYCLKLGLFPNDVCQELDKYTPVFMKYIATLLDGDMLCSELGVCSSTGHAGTFNPKQLFMKLIKVSKLTADPCTDCKQIFSDLDALLSNSSVQQYVQKEVLQVCNDVGLPGDICQDIAQYVPQVLNYLVGFLDGGMICSELGVCTSTPTLNLQQSLFLKLIKDSDETLCQACGDLLNGLTSFFGNATVQKYALMYAIEYCQVEGYSKDTCTQAVNQFGPTVISFIIQHSDKVCNIFMQCPSYNKPVPNGDLCSSCKQVFSGLATITGNSTFQKTVQTEASLFCRYEGHSTAECEQFVNQYVGKFVQFVTSQLKEPVWCEIIQVCTPSQDFSAVSKPQAMSRLMQDPPSNGDTCKECKAIFSDLQDILNNETVQTQLFSTLTKVCVALGIAPDTCTTDIGEFGPLVLQELIPLLDGSTICPQQGLCAAGSLYKLGRVVSSVQQVTKSNGDPCAECKEIVMDLLDILNNQTVQKDIFNKAIAVCVALGGSTATCTGVINNYGPVVLSILTNELTPSLCTMIQLCTSSVEHVQPKPAAKAVMVPPSDGNVCTECKQMIADIKDILSNTTVQNNLFSTLTKVCVALGIPSDTCSEDIMQYGPVVVQFITAELDGTVLCPELQLCAPGVMAKLIDAVSAFRKIVVSANGNTCTECKDVIMDLSDILGNQTVQGNLFKQLIAVCVALGIPSDTCSSDVNEFGPIVLQALIGYLSPSLCPGLSLCSSAIPEPFHLPKQMPALELVPAQPIFNPVGDDPTNCLICEFLMDVLGAVYPTGATSAQLETLMYTSCKSLPTEELVKQCNAFVTNWADRLIEELVALDFDYDKACTGLQICPGIVPEPKAQINDTTCIMCEFVMDFLTSFHPQDFTKVDIQSAMNKACSLQPPGSKTECDGFVSQYGAQIITLRMDKTPFEDVCMKMNVCPDLVSAQDRFDDIFDCLECQRVKAYLVQVIKPHVTQQQVGYALDAVCLLIGGNVKGCLEFMIQYRSDVAGYLLSGKPVDMLCKGIGVCTAAAKPVPENTQVGNALECEVCKLVMGEIEVLLKKNATEKDIEKFLDNICNVLPSSLKDACDAFVTKYTTAIIDLLKSIPANGICQYLGVCTSSSAPLVQTNLVHVGSSVQCDICEYVMDLLDVLIKENATKTDIEHFLENICAVLPSQLKTECDMFVKEYVPEILQLLATFPPDQICKELGLCTSSKASLAQSNHVQVGSSVECEICEETMALLEGFLKQNTTKADIENFLVHICDILPSQYKTECDMFVKQYVPEILQLLSTYPTDEICKLLGLCTSSKGPVAQSHPVLVGNAIECEICEYVTGLLDAFLKENRTKADVEHFLDNICDILPSQYKTECDMFVKEYVPEILQLLDTYPPDQICKLIKLCSSAKAPVAQSRPVLVENAIECEICEYVTGLLDAFLKKNRTKADVEHFLDNICDILPSQYKTECDMFVKEYVPEILQLLDTYPPDQICKLIKLCSSSSAKAPVAQSRPVLVGNAIECEICEYVTGLLDAFLKKNRTKADVEHFLDNICGVLPSKYKTECDMFVKEYVPEILQLLDTYPPDQICKLIQLCTSAKAAVAQTNHVQIGSSVECEICDEVMKLLDVFLKENRTTADIEKFLDNICAVLPPAFAKQCDAFMNEYVSQMLKLLAQYPPDQICKLLGLCTSSKDLEDVKESTECILCQLVMTEVDKLLDGKTSQAEIEKVLEDVCSLMPTTIRTECEEFVKEYAPQIIQLLLQFVTPTKVCDELKLCTPSQVEAKVPETVGGIACGPCEMVAEHVEIILKEGSTQKEIEDFLKTEVCPKLPGDAQKECVSVVDKYLPEILKLVTSMTPEELCGLLGLCSSGDAMDKMVDAAIHSTAECMICDLIVKEMRTGLSQNSTEAGIQKFLDTVCSKVPLSTVAKDCQEFVNDYTKPIIQYLLAEMDPDNICDFLKVCDQSKITSPFGKVNSDTFCLVCDVLFGILETQLATNKSFEEVTDLIEKVCPLLPESLNEQCKGFLDMYGPVLLKLIVDSELSPNEICKDLGLCTSFSLLQPKLMFTSGSVECDACKELVTVAEDLVKENEDKILETIAKICDLFPKNDQQQCQNYIEVYGDYILDLILEGYLTPDAVCKDLKLCSQSIKSLPPANKCMQGPVFWCASMDNAKLCNTVEHCRRHAWN</sequence>
<reference evidence="10" key="1">
    <citation type="submission" date="2022-11" db="UniProtKB">
        <authorList>
            <consortium name="EnsemblMetazoa"/>
        </authorList>
    </citation>
    <scope>IDENTIFICATION</scope>
</reference>
<evidence type="ECO:0000256" key="5">
    <source>
        <dbReference type="ARBA" id="ARBA00023157"/>
    </source>
</evidence>
<dbReference type="Pfam" id="PF02199">
    <property type="entry name" value="SapA"/>
    <property type="match status" value="2"/>
</dbReference>
<dbReference type="PROSITE" id="PS50015">
    <property type="entry name" value="SAP_B"/>
    <property type="match status" value="25"/>
</dbReference>
<protein>
    <recommendedName>
        <fullName evidence="12">Saposin</fullName>
    </recommendedName>
</protein>
<feature type="signal peptide" evidence="7">
    <location>
        <begin position="1"/>
        <end position="15"/>
    </location>
</feature>
<feature type="domain" description="Saposin B-type" evidence="8">
    <location>
        <begin position="155"/>
        <end position="235"/>
    </location>
</feature>
<dbReference type="InterPro" id="IPR011001">
    <property type="entry name" value="Saposin-like"/>
</dbReference>
<dbReference type="EnsemblMetazoa" id="XM_038204631.1">
    <property type="protein sequence ID" value="XP_038060559.1"/>
    <property type="gene ID" value="LOC119731463"/>
</dbReference>
<dbReference type="OrthoDB" id="69496at2759"/>
<feature type="domain" description="Saposin B-type" evidence="8">
    <location>
        <begin position="1030"/>
        <end position="1113"/>
    </location>
</feature>
<dbReference type="OMA" id="ASIKQEC"/>
<feature type="domain" description="Saposin B-type" evidence="8">
    <location>
        <begin position="1948"/>
        <end position="2029"/>
    </location>
</feature>
<evidence type="ECO:0000313" key="11">
    <source>
        <dbReference type="Proteomes" id="UP000887568"/>
    </source>
</evidence>
<dbReference type="PANTHER" id="PTHR11480">
    <property type="entry name" value="SAPOSIN-RELATED"/>
    <property type="match status" value="1"/>
</dbReference>
<feature type="domain" description="Saposin B-type" evidence="8">
    <location>
        <begin position="1487"/>
        <end position="1567"/>
    </location>
</feature>
<feature type="domain" description="Saposin B-type" evidence="8">
    <location>
        <begin position="2132"/>
        <end position="2214"/>
    </location>
</feature>
<dbReference type="GO" id="GO:0005576">
    <property type="term" value="C:extracellular region"/>
    <property type="evidence" value="ECO:0007669"/>
    <property type="project" value="UniProtKB-SubCell"/>
</dbReference>
<dbReference type="InterPro" id="IPR007856">
    <property type="entry name" value="SapB_1"/>
</dbReference>
<feature type="domain" description="Saposin B-type" evidence="8">
    <location>
        <begin position="1580"/>
        <end position="1660"/>
    </location>
</feature>
<evidence type="ECO:0008006" key="12">
    <source>
        <dbReference type="Google" id="ProtNLM"/>
    </source>
</evidence>
<feature type="domain" description="Saposin B-type" evidence="8">
    <location>
        <begin position="349"/>
        <end position="428"/>
    </location>
</feature>
<feature type="domain" description="Saposin B-type" evidence="8">
    <location>
        <begin position="247"/>
        <end position="328"/>
    </location>
</feature>
<feature type="domain" description="Saposin B-type" evidence="8">
    <location>
        <begin position="1861"/>
        <end position="1941"/>
    </location>
</feature>
<dbReference type="GO" id="GO:0005737">
    <property type="term" value="C:cytoplasm"/>
    <property type="evidence" value="ECO:0007669"/>
    <property type="project" value="UniProtKB-ARBA"/>
</dbReference>
<comment type="subcellular location">
    <subcellularLocation>
        <location evidence="1">Secreted</location>
    </subcellularLocation>
</comment>
<feature type="domain" description="Saposin B-type" evidence="8">
    <location>
        <begin position="2317"/>
        <end position="2397"/>
    </location>
</feature>
<name>A0A914AB11_PATMI</name>
<dbReference type="InterPro" id="IPR003119">
    <property type="entry name" value="SAP_A"/>
</dbReference>
<feature type="domain" description="Saposin B-type" evidence="8">
    <location>
        <begin position="60"/>
        <end position="140"/>
    </location>
</feature>
<dbReference type="Pfam" id="PF03489">
    <property type="entry name" value="SapB_2"/>
    <property type="match status" value="13"/>
</dbReference>
<feature type="domain" description="Saposin B-type" evidence="8">
    <location>
        <begin position="1673"/>
        <end position="1753"/>
    </location>
</feature>
<dbReference type="SUPFAM" id="SSF47862">
    <property type="entry name" value="Saposin"/>
    <property type="match status" value="23"/>
</dbReference>
<evidence type="ECO:0000256" key="2">
    <source>
        <dbReference type="ARBA" id="ARBA00022525"/>
    </source>
</evidence>
<keyword evidence="4" id="KW-0677">Repeat</keyword>
<feature type="domain" description="Saposin B-type" evidence="8">
    <location>
        <begin position="923"/>
        <end position="1002"/>
    </location>
</feature>
<feature type="domain" description="Saposin B-type" evidence="8">
    <location>
        <begin position="1121"/>
        <end position="1202"/>
    </location>
</feature>
<feature type="domain" description="Saposin B-type" evidence="8">
    <location>
        <begin position="2224"/>
        <end position="2306"/>
    </location>
</feature>
<feature type="domain" description="Saposin B-type" evidence="8">
    <location>
        <begin position="1768"/>
        <end position="1848"/>
    </location>
</feature>
<dbReference type="Gene3D" id="1.10.225.10">
    <property type="entry name" value="Saposin-like"/>
    <property type="match status" value="24"/>
</dbReference>
<dbReference type="PANTHER" id="PTHR11480:SF3">
    <property type="entry name" value="BCDNA.GH08312"/>
    <property type="match status" value="1"/>
</dbReference>
<keyword evidence="11" id="KW-1185">Reference proteome</keyword>
<dbReference type="InterPro" id="IPR008138">
    <property type="entry name" value="SapB_2"/>
</dbReference>